<proteinExistence type="inferred from homology"/>
<feature type="domain" description="Ribosomal RNA small subunit methyltransferase E PUA-like" evidence="12">
    <location>
        <begin position="33"/>
        <end position="69"/>
    </location>
</feature>
<reference evidence="13 14" key="1">
    <citation type="journal article" date="2016" name="Nat. Commun.">
        <title>Thousands of microbial genomes shed light on interconnected biogeochemical processes in an aquifer system.</title>
        <authorList>
            <person name="Anantharaman K."/>
            <person name="Brown C.T."/>
            <person name="Hug L.A."/>
            <person name="Sharon I."/>
            <person name="Castelle C.J."/>
            <person name="Probst A.J."/>
            <person name="Thomas B.C."/>
            <person name="Singh A."/>
            <person name="Wilkins M.J."/>
            <person name="Karaoz U."/>
            <person name="Brodie E.L."/>
            <person name="Williams K.H."/>
            <person name="Hubbard S.S."/>
            <person name="Banfield J.F."/>
        </authorList>
    </citation>
    <scope>NUCLEOTIDE SEQUENCE [LARGE SCALE GENOMIC DNA]</scope>
</reference>
<comment type="similarity">
    <text evidence="2 10">Belongs to the RNA methyltransferase RsmE family.</text>
</comment>
<evidence type="ECO:0000256" key="2">
    <source>
        <dbReference type="ARBA" id="ARBA00005528"/>
    </source>
</evidence>
<evidence type="ECO:0000256" key="10">
    <source>
        <dbReference type="PIRNR" id="PIRNR015601"/>
    </source>
</evidence>
<dbReference type="Pfam" id="PF20260">
    <property type="entry name" value="PUA_4"/>
    <property type="match status" value="1"/>
</dbReference>
<dbReference type="GO" id="GO:0070042">
    <property type="term" value="F:rRNA (uridine-N3-)-methyltransferase activity"/>
    <property type="evidence" value="ECO:0007669"/>
    <property type="project" value="TreeGrafter"/>
</dbReference>
<dbReference type="STRING" id="1802301.A2664_01030"/>
<comment type="catalytic activity">
    <reaction evidence="9 10">
        <text>uridine(1498) in 16S rRNA + S-adenosyl-L-methionine = N(3)-methyluridine(1498) in 16S rRNA + S-adenosyl-L-homocysteine + H(+)</text>
        <dbReference type="Rhea" id="RHEA:42920"/>
        <dbReference type="Rhea" id="RHEA-COMP:10283"/>
        <dbReference type="Rhea" id="RHEA-COMP:10284"/>
        <dbReference type="ChEBI" id="CHEBI:15378"/>
        <dbReference type="ChEBI" id="CHEBI:57856"/>
        <dbReference type="ChEBI" id="CHEBI:59789"/>
        <dbReference type="ChEBI" id="CHEBI:65315"/>
        <dbReference type="ChEBI" id="CHEBI:74502"/>
        <dbReference type="EC" id="2.1.1.193"/>
    </reaction>
</comment>
<evidence type="ECO:0000259" key="11">
    <source>
        <dbReference type="Pfam" id="PF04452"/>
    </source>
</evidence>
<evidence type="ECO:0000256" key="7">
    <source>
        <dbReference type="ARBA" id="ARBA00022691"/>
    </source>
</evidence>
<dbReference type="SUPFAM" id="SSF75217">
    <property type="entry name" value="alpha/beta knot"/>
    <property type="match status" value="1"/>
</dbReference>
<dbReference type="InterPro" id="IPR015947">
    <property type="entry name" value="PUA-like_sf"/>
</dbReference>
<dbReference type="PIRSF" id="PIRSF015601">
    <property type="entry name" value="MTase_slr0722"/>
    <property type="match status" value="1"/>
</dbReference>
<dbReference type="AlphaFoldDB" id="A0A1G2M275"/>
<evidence type="ECO:0000313" key="14">
    <source>
        <dbReference type="Proteomes" id="UP000178873"/>
    </source>
</evidence>
<sequence length="233" mass="26605">MRLHHFFIEQKLGKQVGQELLIADPEKIHQWLRVFRFNTGDQVVLLDDSGSEFVCEFSGISPGGATLVVRKELESKNQVSQEVFLFQSLIKNDKFEWVLQKGTELGVSRFMPILADRSEKKSLNFPRCKKIVVEASEQCGRPTLPKFYEVMKLEESFGQYDAKSVVFHPDAPRFNKLDFINEQHLAVFIGPEGGWSDREIDLFKQKNVPILSFSNLILRSETAAIAISSLILL</sequence>
<dbReference type="GO" id="GO:0070475">
    <property type="term" value="P:rRNA base methylation"/>
    <property type="evidence" value="ECO:0007669"/>
    <property type="project" value="TreeGrafter"/>
</dbReference>
<comment type="subcellular location">
    <subcellularLocation>
        <location evidence="1 10">Cytoplasm</location>
    </subcellularLocation>
</comment>
<dbReference type="InterPro" id="IPR046886">
    <property type="entry name" value="RsmE_MTase_dom"/>
</dbReference>
<evidence type="ECO:0000256" key="4">
    <source>
        <dbReference type="ARBA" id="ARBA00022552"/>
    </source>
</evidence>
<dbReference type="Pfam" id="PF04452">
    <property type="entry name" value="Methyltrans_RNA"/>
    <property type="match status" value="1"/>
</dbReference>
<gene>
    <name evidence="13" type="ORF">A2664_01030</name>
</gene>
<keyword evidence="5 10" id="KW-0489">Methyltransferase</keyword>
<dbReference type="EC" id="2.1.1.193" evidence="10"/>
<organism evidence="13 14">
    <name type="scientific">Candidatus Taylorbacteria bacterium RIFCSPHIGHO2_01_FULL_46_22b</name>
    <dbReference type="NCBI Taxonomy" id="1802301"/>
    <lineage>
        <taxon>Bacteria</taxon>
        <taxon>Candidatus Tayloriibacteriota</taxon>
    </lineage>
</organism>
<dbReference type="Proteomes" id="UP000178873">
    <property type="component" value="Unassembled WGS sequence"/>
</dbReference>
<feature type="domain" description="Ribosomal RNA small subunit methyltransferase E methyltransferase" evidence="11">
    <location>
        <begin position="80"/>
        <end position="231"/>
    </location>
</feature>
<accession>A0A1G2M275</accession>
<dbReference type="Gene3D" id="3.40.1280.10">
    <property type="match status" value="1"/>
</dbReference>
<keyword evidence="6 10" id="KW-0808">Transferase</keyword>
<dbReference type="CDD" id="cd18084">
    <property type="entry name" value="RsmE-like"/>
    <property type="match status" value="1"/>
</dbReference>
<dbReference type="SUPFAM" id="SSF88697">
    <property type="entry name" value="PUA domain-like"/>
    <property type="match status" value="1"/>
</dbReference>
<keyword evidence="7 10" id="KW-0949">S-adenosyl-L-methionine</keyword>
<evidence type="ECO:0000259" key="12">
    <source>
        <dbReference type="Pfam" id="PF20260"/>
    </source>
</evidence>
<keyword evidence="4 10" id="KW-0698">rRNA processing</keyword>
<evidence type="ECO:0000256" key="9">
    <source>
        <dbReference type="ARBA" id="ARBA00047944"/>
    </source>
</evidence>
<dbReference type="PANTHER" id="PTHR30027">
    <property type="entry name" value="RIBOSOMAL RNA SMALL SUBUNIT METHYLTRANSFERASE E"/>
    <property type="match status" value="1"/>
</dbReference>
<comment type="caution">
    <text evidence="13">The sequence shown here is derived from an EMBL/GenBank/DDBJ whole genome shotgun (WGS) entry which is preliminary data.</text>
</comment>
<evidence type="ECO:0000256" key="3">
    <source>
        <dbReference type="ARBA" id="ARBA00022490"/>
    </source>
</evidence>
<dbReference type="InterPro" id="IPR029028">
    <property type="entry name" value="Alpha/beta_knot_MTases"/>
</dbReference>
<protein>
    <recommendedName>
        <fullName evidence="10">Ribosomal RNA small subunit methyltransferase E</fullName>
        <ecNumber evidence="10">2.1.1.193</ecNumber>
    </recommendedName>
</protein>
<evidence type="ECO:0000256" key="8">
    <source>
        <dbReference type="ARBA" id="ARBA00025699"/>
    </source>
</evidence>
<dbReference type="InterPro" id="IPR029026">
    <property type="entry name" value="tRNA_m1G_MTases_N"/>
</dbReference>
<dbReference type="PANTHER" id="PTHR30027:SF3">
    <property type="entry name" value="16S RRNA (URACIL(1498)-N(3))-METHYLTRANSFERASE"/>
    <property type="match status" value="1"/>
</dbReference>
<evidence type="ECO:0000256" key="6">
    <source>
        <dbReference type="ARBA" id="ARBA00022679"/>
    </source>
</evidence>
<comment type="function">
    <text evidence="8 10">Specifically methylates the N3 position of the uracil ring of uridine 1498 (m3U1498) in 16S rRNA. Acts on the fully assembled 30S ribosomal subunit.</text>
</comment>
<evidence type="ECO:0000313" key="13">
    <source>
        <dbReference type="EMBL" id="OHA17923.1"/>
    </source>
</evidence>
<dbReference type="NCBIfam" id="TIGR00046">
    <property type="entry name" value="RsmE family RNA methyltransferase"/>
    <property type="match status" value="1"/>
</dbReference>
<dbReference type="GO" id="GO:0005737">
    <property type="term" value="C:cytoplasm"/>
    <property type="evidence" value="ECO:0007669"/>
    <property type="project" value="UniProtKB-SubCell"/>
</dbReference>
<evidence type="ECO:0000256" key="1">
    <source>
        <dbReference type="ARBA" id="ARBA00004496"/>
    </source>
</evidence>
<dbReference type="InterPro" id="IPR006700">
    <property type="entry name" value="RsmE"/>
</dbReference>
<keyword evidence="3 10" id="KW-0963">Cytoplasm</keyword>
<name>A0A1G2M275_9BACT</name>
<dbReference type="EMBL" id="MHRF01000010">
    <property type="protein sequence ID" value="OHA17923.1"/>
    <property type="molecule type" value="Genomic_DNA"/>
</dbReference>
<dbReference type="InterPro" id="IPR046887">
    <property type="entry name" value="RsmE_PUA-like"/>
</dbReference>
<evidence type="ECO:0000256" key="5">
    <source>
        <dbReference type="ARBA" id="ARBA00022603"/>
    </source>
</evidence>